<dbReference type="FunFam" id="3.40.50.300:FF:001660">
    <property type="entry name" value="NF-X1 finger and helicase protein, putative"/>
    <property type="match status" value="1"/>
</dbReference>
<dbReference type="GO" id="GO:0031048">
    <property type="term" value="P:regulatory ncRNA-mediated heterochromatin formation"/>
    <property type="evidence" value="ECO:0007669"/>
    <property type="project" value="TreeGrafter"/>
</dbReference>
<feature type="zinc finger region" description="C3H1-type" evidence="8">
    <location>
        <begin position="35"/>
        <end position="63"/>
    </location>
</feature>
<evidence type="ECO:0000256" key="5">
    <source>
        <dbReference type="ARBA" id="ARBA00022806"/>
    </source>
</evidence>
<keyword evidence="5" id="KW-0378">Hydrolase</keyword>
<dbReference type="EMBL" id="JAPEUX010000004">
    <property type="protein sequence ID" value="KAJ4354192.1"/>
    <property type="molecule type" value="Genomic_DNA"/>
</dbReference>
<dbReference type="PANTHER" id="PTHR10887:SF445">
    <property type="entry name" value="NFX1-TYPE ZINC FINGER-CONTAINING PROTEIN 1"/>
    <property type="match status" value="1"/>
</dbReference>
<dbReference type="GO" id="GO:0004386">
    <property type="term" value="F:helicase activity"/>
    <property type="evidence" value="ECO:0007669"/>
    <property type="project" value="InterPro"/>
</dbReference>
<reference evidence="12" key="1">
    <citation type="submission" date="2022-10" db="EMBL/GenBank/DDBJ databases">
        <title>Tapping the CABI collections for fungal endophytes: first genome assemblies for Collariella, Neodidymelliopsis, Ascochyta clinopodiicola, Didymella pomorum, Didymosphaeria variabile, Neocosmospora piperis and Neocucurbitaria cava.</title>
        <authorList>
            <person name="Hill R."/>
        </authorList>
    </citation>
    <scope>NUCLEOTIDE SEQUENCE</scope>
    <source>
        <strain evidence="12">IMI 356815</strain>
    </source>
</reference>
<dbReference type="SMART" id="SM00356">
    <property type="entry name" value="ZnF_C3H1"/>
    <property type="match status" value="1"/>
</dbReference>
<evidence type="ECO:0000256" key="7">
    <source>
        <dbReference type="ARBA" id="ARBA00022859"/>
    </source>
</evidence>
<keyword evidence="7" id="KW-0391">Immunity</keyword>
<dbReference type="Pfam" id="PF13087">
    <property type="entry name" value="AAA_12"/>
    <property type="match status" value="1"/>
</dbReference>
<dbReference type="Gene3D" id="3.40.50.300">
    <property type="entry name" value="P-loop containing nucleotide triphosphate hydrolases"/>
    <property type="match status" value="3"/>
</dbReference>
<feature type="region of interest" description="Disordered" evidence="10">
    <location>
        <begin position="1"/>
        <end position="34"/>
    </location>
</feature>
<keyword evidence="2" id="KW-0963">Cytoplasm</keyword>
<dbReference type="GO" id="GO:0005737">
    <property type="term" value="C:cytoplasm"/>
    <property type="evidence" value="ECO:0007669"/>
    <property type="project" value="UniProtKB-SubCell"/>
</dbReference>
<evidence type="ECO:0000313" key="13">
    <source>
        <dbReference type="Proteomes" id="UP001140513"/>
    </source>
</evidence>
<keyword evidence="5" id="KW-0347">Helicase</keyword>
<evidence type="ECO:0000313" key="12">
    <source>
        <dbReference type="EMBL" id="KAJ4354192.1"/>
    </source>
</evidence>
<protein>
    <recommendedName>
        <fullName evidence="11">C3H1-type domain-containing protein</fullName>
    </recommendedName>
</protein>
<dbReference type="InterPro" id="IPR041679">
    <property type="entry name" value="DNA2/NAM7-like_C"/>
</dbReference>
<evidence type="ECO:0000256" key="8">
    <source>
        <dbReference type="PROSITE-ProRule" id="PRU00723"/>
    </source>
</evidence>
<accession>A0A9W8XLM1</accession>
<dbReference type="CDD" id="cd18808">
    <property type="entry name" value="SF1_C_Upf1"/>
    <property type="match status" value="1"/>
</dbReference>
<keyword evidence="13" id="KW-1185">Reference proteome</keyword>
<feature type="domain" description="C3H1-type" evidence="11">
    <location>
        <begin position="35"/>
        <end position="63"/>
    </location>
</feature>
<comment type="caution">
    <text evidence="12">The sequence shown here is derived from an EMBL/GenBank/DDBJ whole genome shotgun (WGS) entry which is preliminary data.</text>
</comment>
<dbReference type="Pfam" id="PF13086">
    <property type="entry name" value="AAA_11"/>
    <property type="match status" value="1"/>
</dbReference>
<evidence type="ECO:0000256" key="3">
    <source>
        <dbReference type="ARBA" id="ARBA00022723"/>
    </source>
</evidence>
<dbReference type="RefSeq" id="XP_056071966.1">
    <property type="nucleotide sequence ID" value="XM_056214699.1"/>
</dbReference>
<dbReference type="InterPro" id="IPR046439">
    <property type="entry name" value="ZF_RZ_dom"/>
</dbReference>
<dbReference type="Gene3D" id="4.10.1000.10">
    <property type="entry name" value="Zinc finger, CCCH-type"/>
    <property type="match status" value="1"/>
</dbReference>
<keyword evidence="3 8" id="KW-0479">Metal-binding</keyword>
<keyword evidence="9" id="KW-0175">Coiled coil</keyword>
<sequence>MMHVGTRRGNGGFRGSPRGGTSWRGRGRGASGGLSDSHGICRFYQLNGSCKFGVTCKFSHDNIPKREKKPREEETAAQLQARGDYNYWKRFLKSPPRTNGEKTALQLWSGALKILDGDEREWKQMLPRDLDNEETFGRLHIKDTMSVRSRLTDYNGSIEVALAFLRTITHHAILDCLSVDTYVGSMYNFVSGANGTRAIPFFQHVNEIIGKAYGDVITPGIAAKAEQLVIATSLALREILRRESRARFNEHLPSLLDSIENLVQMICEAQSQACTIVTRHVVEMRAVVDRANRLLTQEDDVQELLQPCAAPSSYPRSIQIPQDRYDNDKADVSQMEIFPTREEILTDVPDFLPLTDKDQPHFIVEPVQRHIDTNFRLLRYDTFGELKEALGNLMHAIEADPTSLKNPRLSFGDFRASHYTNCYISYLSFDQRRGLEVKLSFPQLQNLRGKSPSERRKWWEDSRRLSEGILLSYITLHEDVVQHIFLTVTLRETDNRKEHSLTNEERHVTITAKLARHNQKDVETLVRLSCEKTRGVLIEFPGVLPATFMPVLANLQEMNRIGRLPFQQWILPGRTQPLNRAAKVDIPPPLYARGAFHFSLEPILKVNALGGGDLRINPASVTLDDPEIIREMEIRTELDLGQCHALLAVLSREFAFVQGPPGTGKSFLGVQLMKVLMECKTRASLGPVVVVCYTNHALDQFLEHLIETGIRKIVRLGGQSHSTLLEDHNLRKVAQAESKTRSEGYILGTSYDALEKETKRIQGSLGKIHGANRAEWKHLQYHLVRRYPMIYRQFPQMDEDGFEVAGRHPFEIWASKGITPIDAVAAEENASALRGDDVLLEKAARDVHSLTRVERGMIRNIWAQEMRDDALDDVFEKVKDTERIQRQITNVHDEIDRRVLQDADVIGITTTGLAKRIATLQRVRCKVIICEEAGEVMEPHMISALLPAAEHFIQIGDHEQLRPQINNFKDLSLESRKGLSYQLDRSQFERLSVGEPGRLRMPVAQLNVQRRMRPEASRLIRETIYPGLIDHPSVSVQPDVVGMRKNVFWMDHDQLEDNQRPDMHHKSYSNVWEVDMVHAMVRHIVRQGAYKSSEIAVLTPYTGQLQKLRAAMRDDFEIVLSDRDQEALDKDGFQDDNNDPLANKQSDLASHRKAPLTKKKLSDLLRVATVDNFQGEEAKVVIISLVRSNDIPKVGFLKTTNRINVLLSRVQHGMYLFGNANTYSYVPMWEKALKCGHQCPGLCGETCPETLCQKCTEKQDSRVDLYLMKTYVEIDIDEYPIVVLGCGHFFTAESLDGMIGLTEVYTSDKFGQINGLVDISGSLVIQIPRCPDCQLPVRQYVTQRYNRVINRAVIDELSKRFLVNGQAELRNLEKRVAAIEKELEISRAEITISNQTNNGILPLARGSTDAQNRAVVFKKLQKRYGASFKLAKDVALFLRKVADRHQPAQKLHEATVHAIANIRSSTLEDAIASLGMHETIPLVERDRRVVLGGRILQIRIDCMVLEDKFRIPQAIRKDEANPKLPGGLPETLTGSFLTSCSTFIRESTTANIPKLAVEASLYFATVAGMYQSSGLTQEIDKAKAADYAAEAKVLLETALESCKLPFQNADKLAMAVEESLELLRRSRYEDVTAEELAMIKTAMVSGSRGIASHSGHWYNCVNGHPFAIGECVGVTRAVNMEG</sequence>
<evidence type="ECO:0000256" key="2">
    <source>
        <dbReference type="ARBA" id="ARBA00022490"/>
    </source>
</evidence>
<dbReference type="GO" id="GO:0008270">
    <property type="term" value="F:zinc ion binding"/>
    <property type="evidence" value="ECO:0007669"/>
    <property type="project" value="UniProtKB-KW"/>
</dbReference>
<keyword evidence="5" id="KW-0067">ATP-binding</keyword>
<dbReference type="CDD" id="cd17936">
    <property type="entry name" value="EEXXEc_NFX1"/>
    <property type="match status" value="1"/>
</dbReference>
<evidence type="ECO:0000256" key="4">
    <source>
        <dbReference type="ARBA" id="ARBA00022771"/>
    </source>
</evidence>
<dbReference type="GO" id="GO:0002376">
    <property type="term" value="P:immune system process"/>
    <property type="evidence" value="ECO:0007669"/>
    <property type="project" value="UniProtKB-KW"/>
</dbReference>
<gene>
    <name evidence="12" type="ORF">N0V89_005926</name>
</gene>
<evidence type="ECO:0000259" key="11">
    <source>
        <dbReference type="PROSITE" id="PS50103"/>
    </source>
</evidence>
<evidence type="ECO:0000256" key="1">
    <source>
        <dbReference type="ARBA" id="ARBA00004496"/>
    </source>
</evidence>
<dbReference type="Pfam" id="PF20173">
    <property type="entry name" value="ZnF_RZ-type"/>
    <property type="match status" value="1"/>
</dbReference>
<name>A0A9W8XLM1_9PLEO</name>
<feature type="coiled-coil region" evidence="9">
    <location>
        <begin position="1362"/>
        <end position="1389"/>
    </location>
</feature>
<dbReference type="GO" id="GO:0031380">
    <property type="term" value="C:nuclear RNA-directed RNA polymerase complex"/>
    <property type="evidence" value="ECO:0007669"/>
    <property type="project" value="TreeGrafter"/>
</dbReference>
<dbReference type="PROSITE" id="PS50103">
    <property type="entry name" value="ZF_C3H1"/>
    <property type="match status" value="1"/>
</dbReference>
<dbReference type="InterPro" id="IPR027417">
    <property type="entry name" value="P-loop_NTPase"/>
</dbReference>
<feature type="region of interest" description="Disordered" evidence="10">
    <location>
        <begin position="1129"/>
        <end position="1153"/>
    </location>
</feature>
<evidence type="ECO:0000256" key="9">
    <source>
        <dbReference type="SAM" id="Coils"/>
    </source>
</evidence>
<dbReference type="OrthoDB" id="2423195at2759"/>
<dbReference type="Proteomes" id="UP001140513">
    <property type="component" value="Unassembled WGS sequence"/>
</dbReference>
<dbReference type="InterPro" id="IPR000571">
    <property type="entry name" value="Znf_CCCH"/>
</dbReference>
<dbReference type="PANTHER" id="PTHR10887">
    <property type="entry name" value="DNA2/NAM7 HELICASE FAMILY"/>
    <property type="match status" value="1"/>
</dbReference>
<dbReference type="Pfam" id="PF00642">
    <property type="entry name" value="zf-CCCH"/>
    <property type="match status" value="1"/>
</dbReference>
<dbReference type="SUPFAM" id="SSF52540">
    <property type="entry name" value="P-loop containing nucleoside triphosphate hydrolases"/>
    <property type="match status" value="1"/>
</dbReference>
<comment type="subcellular location">
    <subcellularLocation>
        <location evidence="1">Cytoplasm</location>
    </subcellularLocation>
</comment>
<keyword evidence="5" id="KW-0547">Nucleotide-binding</keyword>
<proteinExistence type="predicted"/>
<evidence type="ECO:0000256" key="6">
    <source>
        <dbReference type="ARBA" id="ARBA00022833"/>
    </source>
</evidence>
<dbReference type="InterPro" id="IPR041677">
    <property type="entry name" value="DNA2/NAM7_AAA_11"/>
</dbReference>
<dbReference type="GeneID" id="80909456"/>
<dbReference type="InterPro" id="IPR047187">
    <property type="entry name" value="SF1_C_Upf1"/>
</dbReference>
<dbReference type="InterPro" id="IPR045055">
    <property type="entry name" value="DNA2/NAM7-like"/>
</dbReference>
<feature type="compositionally biased region" description="Gly residues" evidence="10">
    <location>
        <begin position="8"/>
        <end position="18"/>
    </location>
</feature>
<evidence type="ECO:0000256" key="10">
    <source>
        <dbReference type="SAM" id="MobiDB-lite"/>
    </source>
</evidence>
<organism evidence="12 13">
    <name type="scientific">Didymosphaeria variabile</name>
    <dbReference type="NCBI Taxonomy" id="1932322"/>
    <lineage>
        <taxon>Eukaryota</taxon>
        <taxon>Fungi</taxon>
        <taxon>Dikarya</taxon>
        <taxon>Ascomycota</taxon>
        <taxon>Pezizomycotina</taxon>
        <taxon>Dothideomycetes</taxon>
        <taxon>Pleosporomycetidae</taxon>
        <taxon>Pleosporales</taxon>
        <taxon>Massarineae</taxon>
        <taxon>Didymosphaeriaceae</taxon>
        <taxon>Didymosphaeria</taxon>
    </lineage>
</organism>
<keyword evidence="4 8" id="KW-0863">Zinc-finger</keyword>
<keyword evidence="6 8" id="KW-0862">Zinc</keyword>